<dbReference type="KEGG" id="nam:NAMH_0531"/>
<evidence type="ECO:0000256" key="2">
    <source>
        <dbReference type="ARBA" id="ARBA00022679"/>
    </source>
</evidence>
<evidence type="ECO:0000313" key="5">
    <source>
        <dbReference type="Proteomes" id="UP000000448"/>
    </source>
</evidence>
<dbReference type="InterPro" id="IPR000836">
    <property type="entry name" value="PRTase_dom"/>
</dbReference>
<dbReference type="Gene3D" id="3.40.50.2020">
    <property type="match status" value="1"/>
</dbReference>
<dbReference type="RefSeq" id="WP_015902076.1">
    <property type="nucleotide sequence ID" value="NC_012115.1"/>
</dbReference>
<gene>
    <name evidence="4" type="ordered locus">NAMH_0531</name>
</gene>
<dbReference type="CDD" id="cd06223">
    <property type="entry name" value="PRTases_typeI"/>
    <property type="match status" value="1"/>
</dbReference>
<dbReference type="AlphaFoldDB" id="B9L8J2"/>
<dbReference type="HOGENOM" id="CLU_080904_1_2_7"/>
<protein>
    <submittedName>
        <fullName evidence="4">Xanthine guanine phosphoribosyl transferase</fullName>
    </submittedName>
</protein>
<keyword evidence="1" id="KW-0328">Glycosyltransferase</keyword>
<evidence type="ECO:0000313" key="4">
    <source>
        <dbReference type="EMBL" id="ACM93024.1"/>
    </source>
</evidence>
<dbReference type="GO" id="GO:0016757">
    <property type="term" value="F:glycosyltransferase activity"/>
    <property type="evidence" value="ECO:0007669"/>
    <property type="project" value="UniProtKB-KW"/>
</dbReference>
<evidence type="ECO:0000256" key="1">
    <source>
        <dbReference type="ARBA" id="ARBA00022676"/>
    </source>
</evidence>
<dbReference type="EMBL" id="CP001279">
    <property type="protein sequence ID" value="ACM93024.1"/>
    <property type="molecule type" value="Genomic_DNA"/>
</dbReference>
<sequence length="140" mass="16584">MKDYTFEEFKHDLQNNNIKKPDAILAIARGGLTFAHHLAEKMNMREVFSINAISYDKDKKLDSINIFNIPDLKDYENILVVDDISDSGDTFIEVLKVLKETYPNKNFQTIAIFYKPTSKFKPDIYFHETNEWINFFWEVY</sequence>
<dbReference type="PANTHER" id="PTHR43363:SF1">
    <property type="entry name" value="HYPOXANTHINE-GUANINE PHOSPHORIBOSYLTRANSFERASE"/>
    <property type="match status" value="1"/>
</dbReference>
<keyword evidence="5" id="KW-1185">Reference proteome</keyword>
<dbReference type="STRING" id="598659.NAMH_0531"/>
<organism evidence="4 5">
    <name type="scientific">Nautilia profundicola (strain ATCC BAA-1463 / DSM 18972 / AmH)</name>
    <dbReference type="NCBI Taxonomy" id="598659"/>
    <lineage>
        <taxon>Bacteria</taxon>
        <taxon>Pseudomonadati</taxon>
        <taxon>Campylobacterota</taxon>
        <taxon>Epsilonproteobacteria</taxon>
        <taxon>Nautiliales</taxon>
        <taxon>Nautiliaceae</taxon>
        <taxon>Nautilia</taxon>
    </lineage>
</organism>
<keyword evidence="2 4" id="KW-0808">Transferase</keyword>
<accession>B9L8J2</accession>
<dbReference type="PANTHER" id="PTHR43363">
    <property type="entry name" value="HYPOXANTHINE PHOSPHORIBOSYLTRANSFERASE"/>
    <property type="match status" value="1"/>
</dbReference>
<dbReference type="Proteomes" id="UP000000448">
    <property type="component" value="Chromosome"/>
</dbReference>
<proteinExistence type="predicted"/>
<dbReference type="eggNOG" id="COG2236">
    <property type="taxonomic scope" value="Bacteria"/>
</dbReference>
<dbReference type="OrthoDB" id="5327200at2"/>
<dbReference type="Pfam" id="PF00156">
    <property type="entry name" value="Pribosyltran"/>
    <property type="match status" value="1"/>
</dbReference>
<evidence type="ECO:0000259" key="3">
    <source>
        <dbReference type="Pfam" id="PF00156"/>
    </source>
</evidence>
<name>B9L8J2_NAUPA</name>
<feature type="domain" description="Phosphoribosyltransferase" evidence="3">
    <location>
        <begin position="19"/>
        <end position="139"/>
    </location>
</feature>
<reference evidence="4 5" key="1">
    <citation type="journal article" date="2009" name="PLoS Genet.">
        <title>Adaptations to submarine hydrothermal environments exemplified by the genome of Nautilia profundicola.</title>
        <authorList>
            <person name="Campbell B.J."/>
            <person name="Smith J.L."/>
            <person name="Hanson T.E."/>
            <person name="Klotz M.G."/>
            <person name="Stein L.Y."/>
            <person name="Lee C.K."/>
            <person name="Wu D."/>
            <person name="Robinson J.M."/>
            <person name="Khouri H.M."/>
            <person name="Eisen J.A."/>
            <person name="Cary S.C."/>
        </authorList>
    </citation>
    <scope>NUCLEOTIDE SEQUENCE [LARGE SCALE GENOMIC DNA]</scope>
    <source>
        <strain evidence="5">ATCC BAA-1463 / DSM 18972 / AmH</strain>
    </source>
</reference>
<dbReference type="InterPro" id="IPR029057">
    <property type="entry name" value="PRTase-like"/>
</dbReference>
<dbReference type="SUPFAM" id="SSF53271">
    <property type="entry name" value="PRTase-like"/>
    <property type="match status" value="1"/>
</dbReference>